<protein>
    <submittedName>
        <fullName evidence="3">Short-chain dehydrogenase</fullName>
    </submittedName>
</protein>
<comment type="caution">
    <text evidence="3">The sequence shown here is derived from an EMBL/GenBank/DDBJ whole genome shotgun (WGS) entry which is preliminary data.</text>
</comment>
<gene>
    <name evidence="3" type="ORF">GCM10007100_36050</name>
</gene>
<evidence type="ECO:0000256" key="2">
    <source>
        <dbReference type="ARBA" id="ARBA00023002"/>
    </source>
</evidence>
<dbReference type="PANTHER" id="PTHR44196">
    <property type="entry name" value="DEHYDROGENASE/REDUCTASE SDR FAMILY MEMBER 7B"/>
    <property type="match status" value="1"/>
</dbReference>
<dbReference type="Gene3D" id="3.40.50.720">
    <property type="entry name" value="NAD(P)-binding Rossmann-like Domain"/>
    <property type="match status" value="1"/>
</dbReference>
<dbReference type="InterPro" id="IPR002347">
    <property type="entry name" value="SDR_fam"/>
</dbReference>
<sequence length="245" mass="26695">MSVVLLIGATSAIGASLVRALATQGNELYLVGRNAERLAGVVEDAKLRGSKVIASMPVDLADLKNCEELKQWISAISEVEHAIILPGVLSDELGTLAQWSQDVMVNFTVPSFLARTISEKMSSQSEGGHLVLIGSVAGDRGRQSNGFYGSQKGALEIYAEALRHRTALKNCKVKVSFVKPGFVVSPMTAELKKNVLFSEPDQIAKKIVSLFSRGRSGVVYAPGWWRLIMLLIKLTPNFIFHRTRL</sequence>
<evidence type="ECO:0000256" key="1">
    <source>
        <dbReference type="ARBA" id="ARBA00006484"/>
    </source>
</evidence>
<name>A0A918WPC5_9BACT</name>
<evidence type="ECO:0000313" key="4">
    <source>
        <dbReference type="Proteomes" id="UP000644507"/>
    </source>
</evidence>
<proteinExistence type="inferred from homology"/>
<dbReference type="PRINTS" id="PR00081">
    <property type="entry name" value="GDHRDH"/>
</dbReference>
<dbReference type="EMBL" id="BMXI01000018">
    <property type="protein sequence ID" value="GHC65021.1"/>
    <property type="molecule type" value="Genomic_DNA"/>
</dbReference>
<dbReference type="AlphaFoldDB" id="A0A918WPC5"/>
<reference evidence="3" key="2">
    <citation type="submission" date="2020-09" db="EMBL/GenBank/DDBJ databases">
        <authorList>
            <person name="Sun Q."/>
            <person name="Kim S."/>
        </authorList>
    </citation>
    <scope>NUCLEOTIDE SEQUENCE</scope>
    <source>
        <strain evidence="3">KCTC 12988</strain>
    </source>
</reference>
<reference evidence="3" key="1">
    <citation type="journal article" date="2014" name="Int. J. Syst. Evol. Microbiol.">
        <title>Complete genome sequence of Corynebacterium casei LMG S-19264T (=DSM 44701T), isolated from a smear-ripened cheese.</title>
        <authorList>
            <consortium name="US DOE Joint Genome Institute (JGI-PGF)"/>
            <person name="Walter F."/>
            <person name="Albersmeier A."/>
            <person name="Kalinowski J."/>
            <person name="Ruckert C."/>
        </authorList>
    </citation>
    <scope>NUCLEOTIDE SEQUENCE</scope>
    <source>
        <strain evidence="3">KCTC 12988</strain>
    </source>
</reference>
<keyword evidence="4" id="KW-1185">Reference proteome</keyword>
<dbReference type="SUPFAM" id="SSF51735">
    <property type="entry name" value="NAD(P)-binding Rossmann-fold domains"/>
    <property type="match status" value="1"/>
</dbReference>
<dbReference type="GO" id="GO:0016020">
    <property type="term" value="C:membrane"/>
    <property type="evidence" value="ECO:0007669"/>
    <property type="project" value="TreeGrafter"/>
</dbReference>
<dbReference type="Pfam" id="PF00106">
    <property type="entry name" value="adh_short"/>
    <property type="match status" value="1"/>
</dbReference>
<dbReference type="Proteomes" id="UP000644507">
    <property type="component" value="Unassembled WGS sequence"/>
</dbReference>
<evidence type="ECO:0000313" key="3">
    <source>
        <dbReference type="EMBL" id="GHC65021.1"/>
    </source>
</evidence>
<keyword evidence="2" id="KW-0560">Oxidoreductase</keyword>
<dbReference type="PANTHER" id="PTHR44196:SF1">
    <property type="entry name" value="DEHYDROGENASE_REDUCTASE SDR FAMILY MEMBER 7B"/>
    <property type="match status" value="1"/>
</dbReference>
<comment type="similarity">
    <text evidence="1">Belongs to the short-chain dehydrogenases/reductases (SDR) family.</text>
</comment>
<organism evidence="3 4">
    <name type="scientific">Roseibacillus persicicus</name>
    <dbReference type="NCBI Taxonomy" id="454148"/>
    <lineage>
        <taxon>Bacteria</taxon>
        <taxon>Pseudomonadati</taxon>
        <taxon>Verrucomicrobiota</taxon>
        <taxon>Verrucomicrobiia</taxon>
        <taxon>Verrucomicrobiales</taxon>
        <taxon>Verrucomicrobiaceae</taxon>
        <taxon>Roseibacillus</taxon>
    </lineage>
</organism>
<dbReference type="GO" id="GO:0016491">
    <property type="term" value="F:oxidoreductase activity"/>
    <property type="evidence" value="ECO:0007669"/>
    <property type="project" value="UniProtKB-KW"/>
</dbReference>
<accession>A0A918WPC5</accession>
<dbReference type="InterPro" id="IPR036291">
    <property type="entry name" value="NAD(P)-bd_dom_sf"/>
</dbReference>